<dbReference type="STRING" id="937775.Metlim_2527"/>
<keyword evidence="9" id="KW-1185">Reference proteome</keyword>
<evidence type="ECO:0000256" key="3">
    <source>
        <dbReference type="ARBA" id="ARBA00022980"/>
    </source>
</evidence>
<feature type="region of interest" description="Disordered" evidence="7">
    <location>
        <begin position="1"/>
        <end position="20"/>
    </location>
</feature>
<dbReference type="InterPro" id="IPR020919">
    <property type="entry name" value="Ribosomal_protein_eS8_arc"/>
</dbReference>
<comment type="subunit">
    <text evidence="2 6">Part of the 30S ribosomal subunit.</text>
</comment>
<proteinExistence type="inferred from homology"/>
<evidence type="ECO:0000256" key="2">
    <source>
        <dbReference type="ARBA" id="ARBA00011458"/>
    </source>
</evidence>
<dbReference type="InterPro" id="IPR022309">
    <property type="entry name" value="Ribosomal_Se8/biogenesis_NSA2"/>
</dbReference>
<comment type="similarity">
    <text evidence="1 6">Belongs to the eukaryotic ribosomal protein eS8 family.</text>
</comment>
<gene>
    <name evidence="6" type="primary">rps8e</name>
    <name evidence="8" type="ORF">Metlim_2527</name>
</gene>
<evidence type="ECO:0000313" key="9">
    <source>
        <dbReference type="Proteomes" id="UP000005741"/>
    </source>
</evidence>
<dbReference type="PATRIC" id="fig|937775.9.peg.2848"/>
<dbReference type="GO" id="GO:1990904">
    <property type="term" value="C:ribonucleoprotein complex"/>
    <property type="evidence" value="ECO:0007669"/>
    <property type="project" value="UniProtKB-KW"/>
</dbReference>
<reference evidence="8 9" key="1">
    <citation type="submission" date="2011-10" db="EMBL/GenBank/DDBJ databases">
        <title>The Improved High-Quality Draft genome of Methanoplanus limicola DSM 2279.</title>
        <authorList>
            <consortium name="US DOE Joint Genome Institute (JGI-PGF)"/>
            <person name="Lucas S."/>
            <person name="Copeland A."/>
            <person name="Lapidus A."/>
            <person name="Glavina del Rio T."/>
            <person name="Dalin E."/>
            <person name="Tice H."/>
            <person name="Bruce D."/>
            <person name="Goodwin L."/>
            <person name="Pitluck S."/>
            <person name="Peters L."/>
            <person name="Mikhailova N."/>
            <person name="Lu M."/>
            <person name="Kyrpides N."/>
            <person name="Mavromatis K."/>
            <person name="Ivanova N."/>
            <person name="Markowitz V."/>
            <person name="Cheng J.-F."/>
            <person name="Hugenholtz P."/>
            <person name="Woyke T."/>
            <person name="Wu D."/>
            <person name="Wirth R."/>
            <person name="Brambilla E.-M."/>
            <person name="Klenk H.-P."/>
            <person name="Eisen J.A."/>
        </authorList>
    </citation>
    <scope>NUCLEOTIDE SEQUENCE [LARGE SCALE GENOMIC DNA]</scope>
    <source>
        <strain evidence="8 9">DSM 2279</strain>
    </source>
</reference>
<dbReference type="GO" id="GO:0006412">
    <property type="term" value="P:translation"/>
    <property type="evidence" value="ECO:0007669"/>
    <property type="project" value="UniProtKB-UniRule"/>
</dbReference>
<evidence type="ECO:0000256" key="1">
    <source>
        <dbReference type="ARBA" id="ARBA00005257"/>
    </source>
</evidence>
<dbReference type="HAMAP" id="MF_00029">
    <property type="entry name" value="Ribosomal_eS8"/>
    <property type="match status" value="1"/>
</dbReference>
<dbReference type="OrthoDB" id="372305at2157"/>
<dbReference type="HOGENOM" id="CLU_080597_2_1_2"/>
<dbReference type="FunCoup" id="H1Z3U9">
    <property type="interactions" value="122"/>
</dbReference>
<dbReference type="InterPro" id="IPR001047">
    <property type="entry name" value="Ribosomal_eS8"/>
</dbReference>
<keyword evidence="4 6" id="KW-0687">Ribonucleoprotein</keyword>
<dbReference type="EMBL" id="CM001436">
    <property type="protein sequence ID" value="EHQ36571.1"/>
    <property type="molecule type" value="Genomic_DNA"/>
</dbReference>
<dbReference type="Gene3D" id="3.10.290.70">
    <property type="match status" value="1"/>
</dbReference>
<dbReference type="PROSITE" id="PS01193">
    <property type="entry name" value="RIBOSOMAL_S8E"/>
    <property type="match status" value="1"/>
</dbReference>
<evidence type="ECO:0000256" key="4">
    <source>
        <dbReference type="ARBA" id="ARBA00023274"/>
    </source>
</evidence>
<evidence type="ECO:0000256" key="7">
    <source>
        <dbReference type="SAM" id="MobiDB-lite"/>
    </source>
</evidence>
<accession>H1Z3U9</accession>
<dbReference type="GO" id="GO:0005840">
    <property type="term" value="C:ribosome"/>
    <property type="evidence" value="ECO:0007669"/>
    <property type="project" value="UniProtKB-KW"/>
</dbReference>
<dbReference type="Proteomes" id="UP000005741">
    <property type="component" value="Chromosome"/>
</dbReference>
<keyword evidence="3 6" id="KW-0689">Ribosomal protein</keyword>
<evidence type="ECO:0000256" key="5">
    <source>
        <dbReference type="ARBA" id="ARBA00035277"/>
    </source>
</evidence>
<dbReference type="GO" id="GO:0003735">
    <property type="term" value="F:structural constituent of ribosome"/>
    <property type="evidence" value="ECO:0007669"/>
    <property type="project" value="InterPro"/>
</dbReference>
<evidence type="ECO:0000313" key="8">
    <source>
        <dbReference type="EMBL" id="EHQ36571.1"/>
    </source>
</evidence>
<dbReference type="RefSeq" id="WP_004078980.1">
    <property type="nucleotide sequence ID" value="NZ_CM001436.1"/>
</dbReference>
<dbReference type="CDD" id="cd11382">
    <property type="entry name" value="Ribosomal_S8e"/>
    <property type="match status" value="1"/>
</dbReference>
<sequence length="125" mass="13765">MLWQGKSVRTETGGRVHLSRKKRRVEIGRAPAETVIGEVRNKKIRTFGGNQKIRSLRANIANVADPKTGVTKKAEIQTVEENAANPNYVRRNLLTKGAVIRTELGRAKVVSRPGQDGVVNAVLIE</sequence>
<dbReference type="InterPro" id="IPR018283">
    <property type="entry name" value="Ribosomal_eS8_CS"/>
</dbReference>
<dbReference type="AlphaFoldDB" id="H1Z3U9"/>
<organism evidence="8 9">
    <name type="scientific">Methanoplanus limicola DSM 2279</name>
    <dbReference type="NCBI Taxonomy" id="937775"/>
    <lineage>
        <taxon>Archaea</taxon>
        <taxon>Methanobacteriati</taxon>
        <taxon>Methanobacteriota</taxon>
        <taxon>Stenosarchaea group</taxon>
        <taxon>Methanomicrobia</taxon>
        <taxon>Methanomicrobiales</taxon>
        <taxon>Methanomicrobiaceae</taxon>
        <taxon>Methanoplanus</taxon>
    </lineage>
</organism>
<dbReference type="InParanoid" id="H1Z3U9"/>
<protein>
    <recommendedName>
        <fullName evidence="5 6">Small ribosomal subunit protein eS8</fullName>
    </recommendedName>
</protein>
<evidence type="ECO:0000256" key="6">
    <source>
        <dbReference type="HAMAP-Rule" id="MF_00029"/>
    </source>
</evidence>
<dbReference type="NCBIfam" id="TIGR00307">
    <property type="entry name" value="eS8"/>
    <property type="match status" value="1"/>
</dbReference>
<name>H1Z3U9_9EURY</name>
<dbReference type="Pfam" id="PF01201">
    <property type="entry name" value="Ribosomal_S8e"/>
    <property type="match status" value="1"/>
</dbReference>
<dbReference type="PANTHER" id="PTHR10394">
    <property type="entry name" value="40S RIBOSOMAL PROTEIN S8"/>
    <property type="match status" value="1"/>
</dbReference>